<comment type="caution">
    <text evidence="1">The sequence shown here is derived from an EMBL/GenBank/DDBJ whole genome shotgun (WGS) entry which is preliminary data.</text>
</comment>
<dbReference type="Proteomes" id="UP000252249">
    <property type="component" value="Unassembled WGS sequence"/>
</dbReference>
<accession>A0A368P5T8</accession>
<dbReference type="RefSeq" id="WP_072348104.1">
    <property type="nucleotide sequence ID" value="NZ_JAWVXR010000001.1"/>
</dbReference>
<name>A0A368P5T8_9FLAO</name>
<proteinExistence type="predicted"/>
<protein>
    <submittedName>
        <fullName evidence="1">Uncharacterized protein</fullName>
    </submittedName>
</protein>
<organism evidence="1 2">
    <name type="scientific">Oceanihabitans sediminis</name>
    <dbReference type="NCBI Taxonomy" id="1812012"/>
    <lineage>
        <taxon>Bacteria</taxon>
        <taxon>Pseudomonadati</taxon>
        <taxon>Bacteroidota</taxon>
        <taxon>Flavobacteriia</taxon>
        <taxon>Flavobacteriales</taxon>
        <taxon>Flavobacteriaceae</taxon>
        <taxon>Oceanihabitans</taxon>
    </lineage>
</organism>
<gene>
    <name evidence="1" type="ORF">DU428_02085</name>
</gene>
<dbReference type="EMBL" id="QPIG01000001">
    <property type="protein sequence ID" value="RCU58192.1"/>
    <property type="molecule type" value="Genomic_DNA"/>
</dbReference>
<evidence type="ECO:0000313" key="2">
    <source>
        <dbReference type="Proteomes" id="UP000252249"/>
    </source>
</evidence>
<dbReference type="OrthoDB" id="1443931at2"/>
<sequence>MKVFLYIALVFCVFSCKDAAKTPVIETETEETASQITKEDISALKYDQFILDRKRQNSDKFWQKYTELDEIVLQVQQADFSFFKGNNEILNAFIKDLKESLPSEFDTPHIQARLVALETKMLKLEGVMNLSNPKKKEVLLVLRDFLSAFSNLNLQMNKKIERESQNIQKP</sequence>
<evidence type="ECO:0000313" key="1">
    <source>
        <dbReference type="EMBL" id="RCU58192.1"/>
    </source>
</evidence>
<reference evidence="1 2" key="1">
    <citation type="submission" date="2018-07" db="EMBL/GenBank/DDBJ databases">
        <title>Oceanihabitans testaceum sp. nov., isolated from marine sediment.</title>
        <authorList>
            <person name="Li C.-M."/>
        </authorList>
    </citation>
    <scope>NUCLEOTIDE SEQUENCE [LARGE SCALE GENOMIC DNA]</scope>
    <source>
        <strain evidence="1 2">S9-10</strain>
    </source>
</reference>
<keyword evidence="2" id="KW-1185">Reference proteome</keyword>
<dbReference type="AlphaFoldDB" id="A0A368P5T8"/>